<evidence type="ECO:0000313" key="2">
    <source>
        <dbReference type="Proteomes" id="UP001337305"/>
    </source>
</evidence>
<reference evidence="1 2" key="1">
    <citation type="submission" date="2022-09" db="EMBL/GenBank/DDBJ databases">
        <title>Genome sequencing of Flavivirga sp. MEBiC05379.</title>
        <authorList>
            <person name="Oh H.-M."/>
            <person name="Kwon K.K."/>
            <person name="Park M.J."/>
            <person name="Yang S.-H."/>
        </authorList>
    </citation>
    <scope>NUCLEOTIDE SEQUENCE [LARGE SCALE GENOMIC DNA]</scope>
    <source>
        <strain evidence="1 2">MEBiC05379</strain>
    </source>
</reference>
<organism evidence="1 2">
    <name type="scientific">Flavivirga spongiicola</name>
    <dbReference type="NCBI Taxonomy" id="421621"/>
    <lineage>
        <taxon>Bacteria</taxon>
        <taxon>Pseudomonadati</taxon>
        <taxon>Bacteroidota</taxon>
        <taxon>Flavobacteriia</taxon>
        <taxon>Flavobacteriales</taxon>
        <taxon>Flavobacteriaceae</taxon>
        <taxon>Flavivirga</taxon>
    </lineage>
</organism>
<dbReference type="RefSeq" id="WP_303306015.1">
    <property type="nucleotide sequence ID" value="NZ_JAODOP010000004.1"/>
</dbReference>
<dbReference type="EMBL" id="JAODOP010000004">
    <property type="protein sequence ID" value="MEF3833675.1"/>
    <property type="molecule type" value="Genomic_DNA"/>
</dbReference>
<name>A0ABU7XSH5_9FLAO</name>
<gene>
    <name evidence="1" type="ORF">N1F79_11080</name>
</gene>
<comment type="caution">
    <text evidence="1">The sequence shown here is derived from an EMBL/GenBank/DDBJ whole genome shotgun (WGS) entry which is preliminary data.</text>
</comment>
<protein>
    <recommendedName>
        <fullName evidence="3">DUF4377 domain-containing protein</fullName>
    </recommendedName>
</protein>
<dbReference type="Proteomes" id="UP001337305">
    <property type="component" value="Unassembled WGS sequence"/>
</dbReference>
<keyword evidence="2" id="KW-1185">Reference proteome</keyword>
<evidence type="ECO:0000313" key="1">
    <source>
        <dbReference type="EMBL" id="MEF3833675.1"/>
    </source>
</evidence>
<evidence type="ECO:0008006" key="3">
    <source>
        <dbReference type="Google" id="ProtNLM"/>
    </source>
</evidence>
<sequence>MNLYLRTTLVFTYLILLVIVGCSSNDNDAPTYENELEQLSLLKADIEALAKASVCNDTTECKFIALGSKPCGGPWSYLLYTTSIDVEQLEAAVETYNQKEAAFNIKWGIASDCALALRPVSASCENNTCVLMY</sequence>
<proteinExistence type="predicted"/>
<accession>A0ABU7XSH5</accession>
<dbReference type="PROSITE" id="PS51257">
    <property type="entry name" value="PROKAR_LIPOPROTEIN"/>
    <property type="match status" value="1"/>
</dbReference>